<reference evidence="1" key="1">
    <citation type="submission" date="2023-06" db="EMBL/GenBank/DDBJ databases">
        <title>Genome-scale phylogeny and comparative genomics of the fungal order Sordariales.</title>
        <authorList>
            <consortium name="Lawrence Berkeley National Laboratory"/>
            <person name="Hensen N."/>
            <person name="Bonometti L."/>
            <person name="Westerberg I."/>
            <person name="Brannstrom I.O."/>
            <person name="Guillou S."/>
            <person name="Cros-Aarteil S."/>
            <person name="Calhoun S."/>
            <person name="Haridas S."/>
            <person name="Kuo A."/>
            <person name="Mondo S."/>
            <person name="Pangilinan J."/>
            <person name="Riley R."/>
            <person name="LaButti K."/>
            <person name="Andreopoulos B."/>
            <person name="Lipzen A."/>
            <person name="Chen C."/>
            <person name="Yanf M."/>
            <person name="Daum C."/>
            <person name="Ng V."/>
            <person name="Clum A."/>
            <person name="Steindorff A."/>
            <person name="Ohm R."/>
            <person name="Martin F."/>
            <person name="Silar P."/>
            <person name="Natvig D."/>
            <person name="Lalanne C."/>
            <person name="Gautier V."/>
            <person name="Ament-velasquez S.L."/>
            <person name="Kruys A."/>
            <person name="Hutchinson M.I."/>
            <person name="Powell A.J."/>
            <person name="Barry K."/>
            <person name="Miller A.N."/>
            <person name="Grigoriev I.V."/>
            <person name="Debuchy R."/>
            <person name="Gladieux P."/>
            <person name="Thoren M.H."/>
            <person name="Johannesson H."/>
        </authorList>
    </citation>
    <scope>NUCLEOTIDE SEQUENCE</scope>
    <source>
        <strain evidence="1">SMH3391-2</strain>
    </source>
</reference>
<sequence>MDGRVVVLCDGRIRRAKRAEKGATAEKYHDCEFFHPHKQTAAWRQHGSGSAAGVRLGGRGFCLRPAIEQSYFTILCFFWYLAVLRNQPPADNLPPQLRTQMCCQANPWNVEGRRRTYFVSSLHPLPFEKKERNKTCMCCMLHDRTSMGQSTEKKPWRSARIQTFRAAPSNAEPMRRRGTPRPTKLGINGAALCHDRRRPDLLPCEKEKPPVVLVPLTHRVPYPDSQSAACMRPSHRCIDVVNPYTTETRDTANTTGSQKTFNQPGDAVYRPPTKGQRGSKPSRTVSILAWGRRPKARASCLDYLATTSYIALTHFYRITSVKRWECNRPSAECGAFLNRVGDGLVGAILPSHTYPEPSSPSSPSSRLVEAGAIRTSFHPPSNYTRAVLDQKWVELYGWCHGQDSGALLGPLLAPSGLTDSGCLGAFYVLVKLEV</sequence>
<name>A0AA40C9M4_9PEZI</name>
<dbReference type="EMBL" id="JAULSR010000002">
    <property type="protein sequence ID" value="KAK0630292.1"/>
    <property type="molecule type" value="Genomic_DNA"/>
</dbReference>
<protein>
    <submittedName>
        <fullName evidence="1">Uncharacterized protein</fullName>
    </submittedName>
</protein>
<proteinExistence type="predicted"/>
<dbReference type="Proteomes" id="UP001174934">
    <property type="component" value="Unassembled WGS sequence"/>
</dbReference>
<evidence type="ECO:0000313" key="2">
    <source>
        <dbReference type="Proteomes" id="UP001174934"/>
    </source>
</evidence>
<accession>A0AA40C9M4</accession>
<dbReference type="AlphaFoldDB" id="A0AA40C9M4"/>
<keyword evidence="2" id="KW-1185">Reference proteome</keyword>
<organism evidence="1 2">
    <name type="scientific">Bombardia bombarda</name>
    <dbReference type="NCBI Taxonomy" id="252184"/>
    <lineage>
        <taxon>Eukaryota</taxon>
        <taxon>Fungi</taxon>
        <taxon>Dikarya</taxon>
        <taxon>Ascomycota</taxon>
        <taxon>Pezizomycotina</taxon>
        <taxon>Sordariomycetes</taxon>
        <taxon>Sordariomycetidae</taxon>
        <taxon>Sordariales</taxon>
        <taxon>Lasiosphaeriaceae</taxon>
        <taxon>Bombardia</taxon>
    </lineage>
</organism>
<evidence type="ECO:0000313" key="1">
    <source>
        <dbReference type="EMBL" id="KAK0630292.1"/>
    </source>
</evidence>
<gene>
    <name evidence="1" type="ORF">B0T17DRAFT_506778</name>
</gene>
<comment type="caution">
    <text evidence="1">The sequence shown here is derived from an EMBL/GenBank/DDBJ whole genome shotgun (WGS) entry which is preliminary data.</text>
</comment>